<keyword evidence="3" id="KW-1185">Reference proteome</keyword>
<accession>A0A6F8XLQ9</accession>
<name>A0A6F8XLQ9_9ACTN</name>
<dbReference type="Proteomes" id="UP000502508">
    <property type="component" value="Chromosome"/>
</dbReference>
<feature type="region of interest" description="Disordered" evidence="1">
    <location>
        <begin position="1"/>
        <end position="36"/>
    </location>
</feature>
<dbReference type="EMBL" id="AP022870">
    <property type="protein sequence ID" value="BCB74743.1"/>
    <property type="molecule type" value="Genomic_DNA"/>
</dbReference>
<dbReference type="AlphaFoldDB" id="A0A6F8XLQ9"/>
<evidence type="ECO:0000313" key="2">
    <source>
        <dbReference type="EMBL" id="BCB74743.1"/>
    </source>
</evidence>
<evidence type="ECO:0000313" key="3">
    <source>
        <dbReference type="Proteomes" id="UP000502508"/>
    </source>
</evidence>
<proteinExistence type="predicted"/>
<sequence length="86" mass="8994">MKDHPLPARSRPDGGGKPAAAGRTEIHDVAGHERDPYAGRGLRRLSVNRGWGAAWTPAGTTVATAASVPTKTAAIRLDADKIHAPH</sequence>
<reference evidence="2 3" key="2">
    <citation type="submission" date="2020-03" db="EMBL/GenBank/DDBJ databases">
        <authorList>
            <person name="Ichikawa N."/>
            <person name="Kimura A."/>
            <person name="Kitahashi Y."/>
            <person name="Uohara A."/>
        </authorList>
    </citation>
    <scope>NUCLEOTIDE SEQUENCE [LARGE SCALE GENOMIC DNA]</scope>
    <source>
        <strain evidence="2 3">NBRC 107702</strain>
    </source>
</reference>
<feature type="compositionally biased region" description="Basic and acidic residues" evidence="1">
    <location>
        <begin position="24"/>
        <end position="36"/>
    </location>
</feature>
<gene>
    <name evidence="2" type="ORF">Pflav_011530</name>
</gene>
<feature type="compositionally biased region" description="Basic and acidic residues" evidence="1">
    <location>
        <begin position="1"/>
        <end position="14"/>
    </location>
</feature>
<protein>
    <submittedName>
        <fullName evidence="2">Uncharacterized protein</fullName>
    </submittedName>
</protein>
<evidence type="ECO:0000256" key="1">
    <source>
        <dbReference type="SAM" id="MobiDB-lite"/>
    </source>
</evidence>
<dbReference type="KEGG" id="pfla:Pflav_011530"/>
<reference evidence="2 3" key="1">
    <citation type="submission" date="2020-03" db="EMBL/GenBank/DDBJ databases">
        <title>Whole genome shotgun sequence of Phytohabitans flavus NBRC 107702.</title>
        <authorList>
            <person name="Komaki H."/>
            <person name="Tamura T."/>
        </authorList>
    </citation>
    <scope>NUCLEOTIDE SEQUENCE [LARGE SCALE GENOMIC DNA]</scope>
    <source>
        <strain evidence="2 3">NBRC 107702</strain>
    </source>
</reference>
<organism evidence="2 3">
    <name type="scientific">Phytohabitans flavus</name>
    <dbReference type="NCBI Taxonomy" id="1076124"/>
    <lineage>
        <taxon>Bacteria</taxon>
        <taxon>Bacillati</taxon>
        <taxon>Actinomycetota</taxon>
        <taxon>Actinomycetes</taxon>
        <taxon>Micromonosporales</taxon>
        <taxon>Micromonosporaceae</taxon>
    </lineage>
</organism>